<dbReference type="InterPro" id="IPR036735">
    <property type="entry name" value="NGN_dom_sf"/>
</dbReference>
<dbReference type="GO" id="GO:0005829">
    <property type="term" value="C:cytosol"/>
    <property type="evidence" value="ECO:0007669"/>
    <property type="project" value="TreeGrafter"/>
</dbReference>
<evidence type="ECO:0000256" key="7">
    <source>
        <dbReference type="RuleBase" id="RU000538"/>
    </source>
</evidence>
<dbReference type="CDD" id="cd09891">
    <property type="entry name" value="NGN_Bact_1"/>
    <property type="match status" value="1"/>
</dbReference>
<evidence type="ECO:0000313" key="12">
    <source>
        <dbReference type="Proteomes" id="UP000176288"/>
    </source>
</evidence>
<evidence type="ECO:0000256" key="2">
    <source>
        <dbReference type="ARBA" id="ARBA00022814"/>
    </source>
</evidence>
<evidence type="ECO:0000256" key="6">
    <source>
        <dbReference type="NCBIfam" id="TIGR00922"/>
    </source>
</evidence>
<evidence type="ECO:0000313" key="11">
    <source>
        <dbReference type="EMBL" id="AOZ72207.1"/>
    </source>
</evidence>
<dbReference type="InterPro" id="IPR047050">
    <property type="entry name" value="NGN"/>
</dbReference>
<organism evidence="11 12">
    <name type="scientific">Boudabousia tangfeifanii</name>
    <dbReference type="NCBI Taxonomy" id="1912795"/>
    <lineage>
        <taxon>Bacteria</taxon>
        <taxon>Bacillati</taxon>
        <taxon>Actinomycetota</taxon>
        <taxon>Actinomycetes</taxon>
        <taxon>Actinomycetales</taxon>
        <taxon>Actinomycetaceae</taxon>
        <taxon>Boudabousia</taxon>
    </lineage>
</organism>
<evidence type="ECO:0000256" key="8">
    <source>
        <dbReference type="SAM" id="MobiDB-lite"/>
    </source>
</evidence>
<dbReference type="HAMAP" id="MF_00948">
    <property type="entry name" value="NusG"/>
    <property type="match status" value="1"/>
</dbReference>
<feature type="compositionally biased region" description="Acidic residues" evidence="8">
    <location>
        <begin position="29"/>
        <end position="40"/>
    </location>
</feature>
<dbReference type="NCBIfam" id="TIGR00922">
    <property type="entry name" value="nusG"/>
    <property type="match status" value="1"/>
</dbReference>
<feature type="region of interest" description="Disordered" evidence="8">
    <location>
        <begin position="1"/>
        <end position="20"/>
    </location>
</feature>
<dbReference type="GO" id="GO:0031564">
    <property type="term" value="P:transcription antitermination"/>
    <property type="evidence" value="ECO:0007669"/>
    <property type="project" value="UniProtKB-UniRule"/>
</dbReference>
<dbReference type="PANTHER" id="PTHR30265:SF2">
    <property type="entry name" value="TRANSCRIPTION TERMINATION_ANTITERMINATION PROTEIN NUSG"/>
    <property type="match status" value="1"/>
</dbReference>
<evidence type="ECO:0000256" key="1">
    <source>
        <dbReference type="ARBA" id="ARBA00022472"/>
    </source>
</evidence>
<dbReference type="InterPro" id="IPR043425">
    <property type="entry name" value="NusG-like"/>
</dbReference>
<feature type="domain" description="NusG-like N-terminal" evidence="9">
    <location>
        <begin position="127"/>
        <end position="244"/>
    </location>
</feature>
<feature type="region of interest" description="Disordered" evidence="8">
    <location>
        <begin position="29"/>
        <end position="58"/>
    </location>
</feature>
<protein>
    <recommendedName>
        <fullName evidence="5 6">Transcription termination/antitermination protein NusG</fullName>
    </recommendedName>
</protein>
<dbReference type="EMBL" id="CP017812">
    <property type="protein sequence ID" value="AOZ72207.1"/>
    <property type="molecule type" value="Genomic_DNA"/>
</dbReference>
<dbReference type="GO" id="GO:0006353">
    <property type="term" value="P:DNA-templated transcription termination"/>
    <property type="evidence" value="ECO:0007669"/>
    <property type="project" value="UniProtKB-UniRule"/>
</dbReference>
<dbReference type="PANTHER" id="PTHR30265">
    <property type="entry name" value="RHO-INTERACTING TRANSCRIPTION TERMINATION FACTOR NUSG"/>
    <property type="match status" value="1"/>
</dbReference>
<dbReference type="SMART" id="SM00739">
    <property type="entry name" value="KOW"/>
    <property type="match status" value="1"/>
</dbReference>
<keyword evidence="12" id="KW-1185">Reference proteome</keyword>
<dbReference type="Gene3D" id="3.30.70.940">
    <property type="entry name" value="NusG, N-terminal domain"/>
    <property type="match status" value="1"/>
</dbReference>
<dbReference type="Pfam" id="PF02357">
    <property type="entry name" value="NusG"/>
    <property type="match status" value="1"/>
</dbReference>
<sequence>MSDEQNAAEVTPEEELEATMSEAQVEDLANEVTAEAEEETPAVQEEAAQEGVAEEKSSSLNLAEVMSELIPNKDKEKKVEEQFGEEQARIVAQAVVSAAKAADQPVDVEKSVAHFLNQFRTYARFLPGNWYIVHSYSGHERKVKANLEQRASTLGMENYIHEVLVPMEEIVEMKNTQRKKITRVRMPGYVMVRMGLDNDNAVLRLVKDTPAVTGFVGDSRLKDREDQIPTPLSFQEVYNMIAPGIEQSFLRALEEVAVATPEAAVKVEFEIGETVMVVNGPFTGQSASVAEIMPESKKLVVTLTLFGRDTQTELAMTDVSKEE</sequence>
<dbReference type="InterPro" id="IPR008991">
    <property type="entry name" value="Translation_prot_SH3-like_sf"/>
</dbReference>
<name>A0A1D9MIS4_9ACTO</name>
<dbReference type="RefSeq" id="WP_071163673.1">
    <property type="nucleotide sequence ID" value="NZ_CP017812.1"/>
</dbReference>
<gene>
    <name evidence="5" type="primary">nusG</name>
    <name evidence="11" type="ORF">BK816_01955</name>
</gene>
<dbReference type="GO" id="GO:0006354">
    <property type="term" value="P:DNA-templated transcription elongation"/>
    <property type="evidence" value="ECO:0007669"/>
    <property type="project" value="UniProtKB-UniRule"/>
</dbReference>
<dbReference type="InterPro" id="IPR005824">
    <property type="entry name" value="KOW"/>
</dbReference>
<dbReference type="CDD" id="cd06091">
    <property type="entry name" value="KOW_NusG"/>
    <property type="match status" value="1"/>
</dbReference>
<comment type="similarity">
    <text evidence="5 7">Belongs to the NusG family.</text>
</comment>
<dbReference type="SMART" id="SM00738">
    <property type="entry name" value="NGN"/>
    <property type="match status" value="1"/>
</dbReference>
<dbReference type="GO" id="GO:0032784">
    <property type="term" value="P:regulation of DNA-templated transcription elongation"/>
    <property type="evidence" value="ECO:0007669"/>
    <property type="project" value="InterPro"/>
</dbReference>
<dbReference type="InterPro" id="IPR014722">
    <property type="entry name" value="Rib_uL2_dom2"/>
</dbReference>
<reference evidence="11 12" key="1">
    <citation type="submission" date="2016-10" db="EMBL/GenBank/DDBJ databases">
        <title>Actinomyces aegypiusis sp. nov., isolated from the Aegypius monachus in Qinghai Tibet Plateau China.</title>
        <authorList>
            <person name="Wang Y."/>
        </authorList>
    </citation>
    <scope>NUCLEOTIDE SEQUENCE [LARGE SCALE GENOMIC DNA]</scope>
    <source>
        <strain evidence="11 12">VUL4_3</strain>
    </source>
</reference>
<dbReference type="AlphaFoldDB" id="A0A1D9MIS4"/>
<keyword evidence="4 5" id="KW-0804">Transcription</keyword>
<keyword evidence="1 5" id="KW-0806">Transcription termination</keyword>
<proteinExistence type="inferred from homology"/>
<dbReference type="SUPFAM" id="SSF82679">
    <property type="entry name" value="N-utilization substance G protein NusG, N-terminal domain"/>
    <property type="match status" value="1"/>
</dbReference>
<dbReference type="SUPFAM" id="SSF50104">
    <property type="entry name" value="Translation proteins SH3-like domain"/>
    <property type="match status" value="1"/>
</dbReference>
<evidence type="ECO:0000256" key="3">
    <source>
        <dbReference type="ARBA" id="ARBA00023015"/>
    </source>
</evidence>
<evidence type="ECO:0000259" key="9">
    <source>
        <dbReference type="SMART" id="SM00738"/>
    </source>
</evidence>
<dbReference type="InterPro" id="IPR006645">
    <property type="entry name" value="NGN-like_dom"/>
</dbReference>
<keyword evidence="2 5" id="KW-0889">Transcription antitermination</keyword>
<feature type="domain" description="KOW" evidence="10">
    <location>
        <begin position="268"/>
        <end position="295"/>
    </location>
</feature>
<comment type="function">
    <text evidence="5 7">Participates in transcription elongation, termination and antitermination.</text>
</comment>
<keyword evidence="3 5" id="KW-0805">Transcription regulation</keyword>
<evidence type="ECO:0000256" key="4">
    <source>
        <dbReference type="ARBA" id="ARBA00023163"/>
    </source>
</evidence>
<dbReference type="STRING" id="1912795.BK816_01955"/>
<dbReference type="Proteomes" id="UP000176288">
    <property type="component" value="Chromosome"/>
</dbReference>
<dbReference type="Gene3D" id="2.30.30.30">
    <property type="match status" value="1"/>
</dbReference>
<evidence type="ECO:0000259" key="10">
    <source>
        <dbReference type="SMART" id="SM00739"/>
    </source>
</evidence>
<dbReference type="InterPro" id="IPR001062">
    <property type="entry name" value="Transcrpt_antiterm_NusG"/>
</dbReference>
<dbReference type="PRINTS" id="PR00338">
    <property type="entry name" value="NUSGTNSCPFCT"/>
</dbReference>
<dbReference type="KEGG" id="avu:BK816_01955"/>
<dbReference type="OrthoDB" id="9809075at2"/>
<accession>A0A1D9MIS4</accession>
<evidence type="ECO:0000256" key="5">
    <source>
        <dbReference type="HAMAP-Rule" id="MF_00948"/>
    </source>
</evidence>
<feature type="compositionally biased region" description="Low complexity" evidence="8">
    <location>
        <begin position="41"/>
        <end position="51"/>
    </location>
</feature>